<reference evidence="1" key="1">
    <citation type="journal article" date="2015" name="Nature">
        <title>Complex archaea that bridge the gap between prokaryotes and eukaryotes.</title>
        <authorList>
            <person name="Spang A."/>
            <person name="Saw J.H."/>
            <person name="Jorgensen S.L."/>
            <person name="Zaremba-Niedzwiedzka K."/>
            <person name="Martijn J."/>
            <person name="Lind A.E."/>
            <person name="van Eijk R."/>
            <person name="Schleper C."/>
            <person name="Guy L."/>
            <person name="Ettema T.J."/>
        </authorList>
    </citation>
    <scope>NUCLEOTIDE SEQUENCE</scope>
</reference>
<dbReference type="EMBL" id="LAZR01010232">
    <property type="protein sequence ID" value="KKM68076.1"/>
    <property type="molecule type" value="Genomic_DNA"/>
</dbReference>
<protein>
    <submittedName>
        <fullName evidence="1">Uncharacterized protein</fullName>
    </submittedName>
</protein>
<comment type="caution">
    <text evidence="1">The sequence shown here is derived from an EMBL/GenBank/DDBJ whole genome shotgun (WGS) entry which is preliminary data.</text>
</comment>
<dbReference type="AlphaFoldDB" id="A0A0F9K037"/>
<accession>A0A0F9K037</accession>
<sequence>MRVVKQKSGIITLELDKYDIKFILEALERAYPIDGFTQDWAYIVKSIRE</sequence>
<gene>
    <name evidence="1" type="ORF">LCGC14_1464450</name>
</gene>
<organism evidence="1">
    <name type="scientific">marine sediment metagenome</name>
    <dbReference type="NCBI Taxonomy" id="412755"/>
    <lineage>
        <taxon>unclassified sequences</taxon>
        <taxon>metagenomes</taxon>
        <taxon>ecological metagenomes</taxon>
    </lineage>
</organism>
<evidence type="ECO:0000313" key="1">
    <source>
        <dbReference type="EMBL" id="KKM68076.1"/>
    </source>
</evidence>
<proteinExistence type="predicted"/>
<name>A0A0F9K037_9ZZZZ</name>